<dbReference type="InterPro" id="IPR035919">
    <property type="entry name" value="EAL_sf"/>
</dbReference>
<name>A0A0H5SDZ9_HERHM</name>
<feature type="domain" description="EAL" evidence="3">
    <location>
        <begin position="259"/>
        <end position="513"/>
    </location>
</feature>
<dbReference type="PROSITE" id="PS50883">
    <property type="entry name" value="EAL"/>
    <property type="match status" value="1"/>
</dbReference>
<dbReference type="Pfam" id="PF00990">
    <property type="entry name" value="GGDEF"/>
    <property type="match status" value="1"/>
</dbReference>
<dbReference type="PANTHER" id="PTHR44757">
    <property type="entry name" value="DIGUANYLATE CYCLASE DGCP"/>
    <property type="match status" value="1"/>
</dbReference>
<dbReference type="AlphaFoldDB" id="A0A0H5SDZ9"/>
<evidence type="ECO:0000259" key="4">
    <source>
        <dbReference type="PROSITE" id="PS50887"/>
    </source>
</evidence>
<evidence type="ECO:0000313" key="6">
    <source>
        <dbReference type="Proteomes" id="UP000236497"/>
    </source>
</evidence>
<evidence type="ECO:0000256" key="1">
    <source>
        <dbReference type="SAM" id="Coils"/>
    </source>
</evidence>
<dbReference type="PANTHER" id="PTHR44757:SF2">
    <property type="entry name" value="BIOFILM ARCHITECTURE MAINTENANCE PROTEIN MBAA"/>
    <property type="match status" value="1"/>
</dbReference>
<feature type="transmembrane region" description="Helical" evidence="2">
    <location>
        <begin position="12"/>
        <end position="33"/>
    </location>
</feature>
<dbReference type="RefSeq" id="WP_158245862.1">
    <property type="nucleotide sequence ID" value="NZ_CVTD020000008.1"/>
</dbReference>
<dbReference type="InterPro" id="IPR043128">
    <property type="entry name" value="Rev_trsase/Diguanyl_cyclase"/>
</dbReference>
<keyword evidence="1" id="KW-0175">Coiled coil</keyword>
<sequence length="516" mass="59583">MSKFMSNNMLLFMILVSSSVILMFLVLSLINIFKLKKKLTASKQENEKINEEYKKLKLMHKDTLASYYALNTRYEELYKTNENIKKLAYTDYLTELPNRTALVEMLDNILLTLRKEEFIGIMDIDIDNFKIINDTLGHSYGDELLIDVTHRIKQVLDENDYLARFGGDEFVILTQNLKDMASYEEKIRKIRNVFSYPFVLSTKEYFITVSIGVAFAPKDGKTSQALIKNVDSAMYMAKANGKNTYTYFEDSYNQMLTDKIELQSELRRAIENEEFVLFYQAQMDISKKKLVGFEALIRWNHPIKGLLNPVDFIYLAEESGLIIPIGKWALKCACKQLKEWSDMGYTDITMSVNLSARQFRDENFVQTILEIIEETGIDPSRLELEITESIALDNLEYTIEVIKELNKIGVKFSLDDFGTGYSAMSYLKRLPISNVKIDKSFLDTVLEDTTDQKIIQAIINLAYNLDLQVIAEGVEQLEHEQLLQRLNCNMAQGYLYSKPVPKEKAEDLLNSSDLMK</sequence>
<proteinExistence type="predicted"/>
<evidence type="ECO:0000259" key="3">
    <source>
        <dbReference type="PROSITE" id="PS50883"/>
    </source>
</evidence>
<keyword evidence="2" id="KW-0472">Membrane</keyword>
<dbReference type="SUPFAM" id="SSF141868">
    <property type="entry name" value="EAL domain-like"/>
    <property type="match status" value="1"/>
</dbReference>
<keyword evidence="6" id="KW-1185">Reference proteome</keyword>
<keyword evidence="2" id="KW-0812">Transmembrane</keyword>
<dbReference type="NCBIfam" id="TIGR00254">
    <property type="entry name" value="GGDEF"/>
    <property type="match status" value="1"/>
</dbReference>
<dbReference type="PROSITE" id="PS50887">
    <property type="entry name" value="GGDEF"/>
    <property type="match status" value="1"/>
</dbReference>
<evidence type="ECO:0008006" key="7">
    <source>
        <dbReference type="Google" id="ProtNLM"/>
    </source>
</evidence>
<dbReference type="Proteomes" id="UP000236497">
    <property type="component" value="Unassembled WGS sequence"/>
</dbReference>
<dbReference type="Pfam" id="PF00563">
    <property type="entry name" value="EAL"/>
    <property type="match status" value="1"/>
</dbReference>
<dbReference type="InterPro" id="IPR001633">
    <property type="entry name" value="EAL_dom"/>
</dbReference>
<dbReference type="SMART" id="SM00267">
    <property type="entry name" value="GGDEF"/>
    <property type="match status" value="1"/>
</dbReference>
<evidence type="ECO:0000256" key="2">
    <source>
        <dbReference type="SAM" id="Phobius"/>
    </source>
</evidence>
<dbReference type="CDD" id="cd01949">
    <property type="entry name" value="GGDEF"/>
    <property type="match status" value="1"/>
</dbReference>
<feature type="domain" description="GGDEF" evidence="4">
    <location>
        <begin position="117"/>
        <end position="250"/>
    </location>
</feature>
<accession>A0A0H5SDZ9</accession>
<dbReference type="FunFam" id="3.20.20.450:FF:000001">
    <property type="entry name" value="Cyclic di-GMP phosphodiesterase yahA"/>
    <property type="match status" value="1"/>
</dbReference>
<dbReference type="Gene3D" id="3.30.70.270">
    <property type="match status" value="1"/>
</dbReference>
<gene>
    <name evidence="5" type="ORF">HHT355_0418</name>
</gene>
<evidence type="ECO:0000313" key="5">
    <source>
        <dbReference type="EMBL" id="CRZ33624.1"/>
    </source>
</evidence>
<dbReference type="EMBL" id="CVTD020000008">
    <property type="protein sequence ID" value="CRZ33624.1"/>
    <property type="molecule type" value="Genomic_DNA"/>
</dbReference>
<dbReference type="InterPro" id="IPR029787">
    <property type="entry name" value="Nucleotide_cyclase"/>
</dbReference>
<dbReference type="CDD" id="cd01948">
    <property type="entry name" value="EAL"/>
    <property type="match status" value="1"/>
</dbReference>
<dbReference type="SUPFAM" id="SSF55073">
    <property type="entry name" value="Nucleotide cyclase"/>
    <property type="match status" value="1"/>
</dbReference>
<feature type="coiled-coil region" evidence="1">
    <location>
        <begin position="32"/>
        <end position="59"/>
    </location>
</feature>
<dbReference type="InterPro" id="IPR000160">
    <property type="entry name" value="GGDEF_dom"/>
</dbReference>
<dbReference type="InterPro" id="IPR052155">
    <property type="entry name" value="Biofilm_reg_signaling"/>
</dbReference>
<dbReference type="Gene3D" id="3.20.20.450">
    <property type="entry name" value="EAL domain"/>
    <property type="match status" value="1"/>
</dbReference>
<reference evidence="5 6" key="1">
    <citation type="submission" date="2015-06" db="EMBL/GenBank/DDBJ databases">
        <authorList>
            <person name="Wibberg Daniel"/>
        </authorList>
    </citation>
    <scope>NUCLEOTIDE SEQUENCE [LARGE SCALE GENOMIC DNA]</scope>
    <source>
        <strain evidence="5 6">T3/55T</strain>
    </source>
</reference>
<organism evidence="5 6">
    <name type="scientific">Herbinix hemicellulosilytica</name>
    <dbReference type="NCBI Taxonomy" id="1564487"/>
    <lineage>
        <taxon>Bacteria</taxon>
        <taxon>Bacillati</taxon>
        <taxon>Bacillota</taxon>
        <taxon>Clostridia</taxon>
        <taxon>Lachnospirales</taxon>
        <taxon>Lachnospiraceae</taxon>
        <taxon>Herbinix</taxon>
    </lineage>
</organism>
<keyword evidence="2" id="KW-1133">Transmembrane helix</keyword>
<protein>
    <recommendedName>
        <fullName evidence="7">Diguanylate cyclase (GGDEF)-like protein</fullName>
    </recommendedName>
</protein>
<dbReference type="SMART" id="SM00052">
    <property type="entry name" value="EAL"/>
    <property type="match status" value="1"/>
</dbReference>